<evidence type="ECO:0000313" key="3">
    <source>
        <dbReference type="Proteomes" id="UP000190135"/>
    </source>
</evidence>
<sequence length="308" mass="34895">MNGFFDWLSRAVGNGSHQAPAASTPATPHQERRRVDLRKAINAVSDVVQNRPRPLRVFDQIHMKTGDMVLQSEIIADWADGKRLAFIGDGDAISVCVAYLRVREVLNFGPAHITVFDFDERTVEAVMKFADRERIGNLDARLYNVLDAFDVSDRYDCFYTNPPWGASNNGESVNVFVQRGMEATDHSGEGVVVIADDDELDWPKQVLASVQRFASSQGFYVSRMQRKLHEYHLDDAPDLKSCNLYLTALPGNPPREGSGAITDPRRLENFYGLSQEPRVRYVRARRRLDYGVAHEDEYKLEFLESGHE</sequence>
<accession>A0A1T4SUY4</accession>
<reference evidence="2 3" key="1">
    <citation type="submission" date="2017-02" db="EMBL/GenBank/DDBJ databases">
        <authorList>
            <person name="Peterson S.W."/>
        </authorList>
    </citation>
    <scope>NUCLEOTIDE SEQUENCE [LARGE SCALE GENOMIC DNA]</scope>
    <source>
        <strain evidence="2 3">USBA 369</strain>
    </source>
</reference>
<keyword evidence="3" id="KW-1185">Reference proteome</keyword>
<feature type="domain" description="N(4)-bis(aminopropyl)spermidine synthase C-terminal" evidence="1">
    <location>
        <begin position="41"/>
        <end position="294"/>
    </location>
</feature>
<dbReference type="InterPro" id="IPR002723">
    <property type="entry name" value="BpsA_C"/>
</dbReference>
<dbReference type="Gene3D" id="3.40.50.150">
    <property type="entry name" value="Vaccinia Virus protein VP39"/>
    <property type="match status" value="1"/>
</dbReference>
<dbReference type="Proteomes" id="UP000190135">
    <property type="component" value="Unassembled WGS sequence"/>
</dbReference>
<dbReference type="Pfam" id="PF01861">
    <property type="entry name" value="BpsA_C"/>
    <property type="match status" value="1"/>
</dbReference>
<evidence type="ECO:0000313" key="2">
    <source>
        <dbReference type="EMBL" id="SKA31711.1"/>
    </source>
</evidence>
<name>A0A1T4SUY4_9HYPH</name>
<proteinExistence type="predicted"/>
<organism evidence="2 3">
    <name type="scientific">Consotaella salsifontis</name>
    <dbReference type="NCBI Taxonomy" id="1365950"/>
    <lineage>
        <taxon>Bacteria</taxon>
        <taxon>Pseudomonadati</taxon>
        <taxon>Pseudomonadota</taxon>
        <taxon>Alphaproteobacteria</taxon>
        <taxon>Hyphomicrobiales</taxon>
        <taxon>Aurantimonadaceae</taxon>
        <taxon>Consotaella</taxon>
    </lineage>
</organism>
<dbReference type="AlphaFoldDB" id="A0A1T4SUY4"/>
<dbReference type="SUPFAM" id="SSF53335">
    <property type="entry name" value="S-adenosyl-L-methionine-dependent methyltransferases"/>
    <property type="match status" value="1"/>
</dbReference>
<dbReference type="InterPro" id="IPR029063">
    <property type="entry name" value="SAM-dependent_MTases_sf"/>
</dbReference>
<dbReference type="STRING" id="1365950.SAMN05428963_11447"/>
<gene>
    <name evidence="2" type="ORF">SAMN05428963_11447</name>
</gene>
<dbReference type="EMBL" id="FUXL01000014">
    <property type="protein sequence ID" value="SKA31711.1"/>
    <property type="molecule type" value="Genomic_DNA"/>
</dbReference>
<protein>
    <recommendedName>
        <fullName evidence="1">N(4)-bis(aminopropyl)spermidine synthase C-terminal domain-containing protein</fullName>
    </recommendedName>
</protein>
<dbReference type="RefSeq" id="WP_245319324.1">
    <property type="nucleotide sequence ID" value="NZ_FUXL01000014.1"/>
</dbReference>
<evidence type="ECO:0000259" key="1">
    <source>
        <dbReference type="Pfam" id="PF01861"/>
    </source>
</evidence>